<dbReference type="GO" id="GO:0016787">
    <property type="term" value="F:hydrolase activity"/>
    <property type="evidence" value="ECO:0007669"/>
    <property type="project" value="UniProtKB-KW"/>
</dbReference>
<name>A0A2G1VTR4_9FLAO</name>
<dbReference type="InterPro" id="IPR049492">
    <property type="entry name" value="BD-FAE-like_dom"/>
</dbReference>
<dbReference type="InterPro" id="IPR050300">
    <property type="entry name" value="GDXG_lipolytic_enzyme"/>
</dbReference>
<dbReference type="AlphaFoldDB" id="A0A2G1VTR4"/>
<comment type="caution">
    <text evidence="3">The sequence shown here is derived from an EMBL/GenBank/DDBJ whole genome shotgun (WGS) entry which is preliminary data.</text>
</comment>
<feature type="domain" description="BD-FAE-like" evidence="2">
    <location>
        <begin position="45"/>
        <end position="191"/>
    </location>
</feature>
<keyword evidence="1" id="KW-0378">Hydrolase</keyword>
<evidence type="ECO:0000259" key="2">
    <source>
        <dbReference type="Pfam" id="PF20434"/>
    </source>
</evidence>
<organism evidence="3 4">
    <name type="scientific">Leeuwenhoekiella nanhaiensis</name>
    <dbReference type="NCBI Taxonomy" id="1655491"/>
    <lineage>
        <taxon>Bacteria</taxon>
        <taxon>Pseudomonadati</taxon>
        <taxon>Bacteroidota</taxon>
        <taxon>Flavobacteriia</taxon>
        <taxon>Flavobacteriales</taxon>
        <taxon>Flavobacteriaceae</taxon>
        <taxon>Leeuwenhoekiella</taxon>
    </lineage>
</organism>
<proteinExistence type="predicted"/>
<reference evidence="3 4" key="1">
    <citation type="submission" date="2017-08" db="EMBL/GenBank/DDBJ databases">
        <title>The whole genome shortgun sequences of strain Leeuwenhoekiella nanhaiensis G18 from the South China Sea.</title>
        <authorList>
            <person name="Liu Q."/>
        </authorList>
    </citation>
    <scope>NUCLEOTIDE SEQUENCE [LARGE SCALE GENOMIC DNA]</scope>
    <source>
        <strain evidence="3 4">G18</strain>
    </source>
</reference>
<dbReference type="EMBL" id="NQXA01000003">
    <property type="protein sequence ID" value="PHQ29829.1"/>
    <property type="molecule type" value="Genomic_DNA"/>
</dbReference>
<dbReference type="Pfam" id="PF20434">
    <property type="entry name" value="BD-FAE"/>
    <property type="match status" value="1"/>
</dbReference>
<protein>
    <recommendedName>
        <fullName evidence="2">BD-FAE-like domain-containing protein</fullName>
    </recommendedName>
</protein>
<sequence length="301" mass="32747">MIRQICIFATLVFSVFTLGAQKKYVGQVYADLVKSTHTYADTLKLDFYTATQNRNDNSRPLIVLVHGGGFSGGKRDNAQETEFSQTMATKGYAVASISYHLTRKGKATGFGCDCPASEKLETFKQTTSDILDALGYLKSNPDFSFDPEKIILTGSSAGAEGILNTAYMAQHPDFKDLGNYPKIAAVVSFAGAVVDARYLTSENAVPGFFIHGDADNLVPYSSDPHHFCPYESPGFLPLDGDAFIAAKLKELNASYTLLSAPGGNHDWAGLGYEYTTEIAAFLNAVVNEQQLMQHEESVEKK</sequence>
<dbReference type="OrthoDB" id="9803990at2"/>
<gene>
    <name evidence="3" type="ORF">CJ305_07620</name>
</gene>
<dbReference type="RefSeq" id="WP_099645671.1">
    <property type="nucleotide sequence ID" value="NZ_KZ319289.1"/>
</dbReference>
<keyword evidence="4" id="KW-1185">Reference proteome</keyword>
<accession>A0A2G1VTR4</accession>
<dbReference type="InterPro" id="IPR029058">
    <property type="entry name" value="AB_hydrolase_fold"/>
</dbReference>
<evidence type="ECO:0000313" key="3">
    <source>
        <dbReference type="EMBL" id="PHQ29829.1"/>
    </source>
</evidence>
<evidence type="ECO:0000256" key="1">
    <source>
        <dbReference type="ARBA" id="ARBA00022801"/>
    </source>
</evidence>
<dbReference type="SUPFAM" id="SSF53474">
    <property type="entry name" value="alpha/beta-Hydrolases"/>
    <property type="match status" value="1"/>
</dbReference>
<dbReference type="PANTHER" id="PTHR48081">
    <property type="entry name" value="AB HYDROLASE SUPERFAMILY PROTEIN C4A8.06C"/>
    <property type="match status" value="1"/>
</dbReference>
<evidence type="ECO:0000313" key="4">
    <source>
        <dbReference type="Proteomes" id="UP000229433"/>
    </source>
</evidence>
<dbReference type="Proteomes" id="UP000229433">
    <property type="component" value="Unassembled WGS sequence"/>
</dbReference>
<dbReference type="Gene3D" id="3.40.50.1820">
    <property type="entry name" value="alpha/beta hydrolase"/>
    <property type="match status" value="1"/>
</dbReference>